<dbReference type="PROSITE" id="PS00761">
    <property type="entry name" value="SPASE_I_3"/>
    <property type="match status" value="1"/>
</dbReference>
<evidence type="ECO:0000256" key="3">
    <source>
        <dbReference type="ARBA" id="ARBA00009370"/>
    </source>
</evidence>
<accession>A0ABV8ITQ7</accession>
<keyword evidence="6" id="KW-0812">Transmembrane</keyword>
<evidence type="ECO:0000313" key="8">
    <source>
        <dbReference type="EMBL" id="MFC4066340.1"/>
    </source>
</evidence>
<dbReference type="PANTHER" id="PTHR43390:SF1">
    <property type="entry name" value="CHLOROPLAST PROCESSING PEPTIDASE"/>
    <property type="match status" value="1"/>
</dbReference>
<dbReference type="InterPro" id="IPR000223">
    <property type="entry name" value="Pept_S26A_signal_pept_1"/>
</dbReference>
<dbReference type="Pfam" id="PF10502">
    <property type="entry name" value="Peptidase_S26"/>
    <property type="match status" value="2"/>
</dbReference>
<dbReference type="Proteomes" id="UP001595867">
    <property type="component" value="Unassembled WGS sequence"/>
</dbReference>
<evidence type="ECO:0000256" key="5">
    <source>
        <dbReference type="ARBA" id="ARBA00022801"/>
    </source>
</evidence>
<dbReference type="EMBL" id="JBHSBL010000015">
    <property type="protein sequence ID" value="MFC4066340.1"/>
    <property type="molecule type" value="Genomic_DNA"/>
</dbReference>
<keyword evidence="9" id="KW-1185">Reference proteome</keyword>
<proteinExistence type="inferred from homology"/>
<dbReference type="CDD" id="cd06462">
    <property type="entry name" value="Peptidase_S24_S26"/>
    <property type="match status" value="1"/>
</dbReference>
<sequence>MYGRRLHIARSAALAAGLVMLLASTGWFLLRYRVYAIPTVSMAPLITPGDRVVVDTWSQDAASGDVVLLDGENLLLKRVAATGGETITCCGDASAITTGQVTVGTGTTPFTVRIPAGRLFVLGDNAAASLDSRAAAGTPSAADGDGTLPTTQVRGRAVAVISPAHQRLLPDRAAATLTRTGMVFAAGLVLLLTAALLTLRSSPADG</sequence>
<evidence type="ECO:0000313" key="9">
    <source>
        <dbReference type="Proteomes" id="UP001595867"/>
    </source>
</evidence>
<dbReference type="NCBIfam" id="TIGR02227">
    <property type="entry name" value="sigpep_I_bact"/>
    <property type="match status" value="1"/>
</dbReference>
<dbReference type="InterPro" id="IPR036286">
    <property type="entry name" value="LexA/Signal_pep-like_sf"/>
</dbReference>
<organism evidence="8 9">
    <name type="scientific">Actinoplanes subglobosus</name>
    <dbReference type="NCBI Taxonomy" id="1547892"/>
    <lineage>
        <taxon>Bacteria</taxon>
        <taxon>Bacillati</taxon>
        <taxon>Actinomycetota</taxon>
        <taxon>Actinomycetes</taxon>
        <taxon>Micromonosporales</taxon>
        <taxon>Micromonosporaceae</taxon>
        <taxon>Actinoplanes</taxon>
    </lineage>
</organism>
<comment type="caution">
    <text evidence="6">Lacks conserved residue(s) required for the propagation of feature annotation.</text>
</comment>
<keyword evidence="6" id="KW-0472">Membrane</keyword>
<evidence type="ECO:0000256" key="1">
    <source>
        <dbReference type="ARBA" id="ARBA00000677"/>
    </source>
</evidence>
<evidence type="ECO:0000256" key="6">
    <source>
        <dbReference type="RuleBase" id="RU362042"/>
    </source>
</evidence>
<dbReference type="GO" id="GO:0009003">
    <property type="term" value="F:signal peptidase activity"/>
    <property type="evidence" value="ECO:0007669"/>
    <property type="project" value="UniProtKB-EC"/>
</dbReference>
<protein>
    <recommendedName>
        <fullName evidence="4 6">Signal peptidase I</fullName>
        <ecNumber evidence="4 6">3.4.21.89</ecNumber>
    </recommendedName>
</protein>
<evidence type="ECO:0000256" key="4">
    <source>
        <dbReference type="ARBA" id="ARBA00013208"/>
    </source>
</evidence>
<dbReference type="SUPFAM" id="SSF51306">
    <property type="entry name" value="LexA/Signal peptidase"/>
    <property type="match status" value="1"/>
</dbReference>
<comment type="caution">
    <text evidence="8">The sequence shown here is derived from an EMBL/GenBank/DDBJ whole genome shotgun (WGS) entry which is preliminary data.</text>
</comment>
<dbReference type="PRINTS" id="PR00727">
    <property type="entry name" value="LEADERPTASE"/>
</dbReference>
<gene>
    <name evidence="8" type="primary">lepB</name>
    <name evidence="8" type="ORF">ACFO0C_15515</name>
</gene>
<comment type="similarity">
    <text evidence="3 6">Belongs to the peptidase S26 family.</text>
</comment>
<evidence type="ECO:0000256" key="2">
    <source>
        <dbReference type="ARBA" id="ARBA00004401"/>
    </source>
</evidence>
<dbReference type="EC" id="3.4.21.89" evidence="4 6"/>
<dbReference type="PANTHER" id="PTHR43390">
    <property type="entry name" value="SIGNAL PEPTIDASE I"/>
    <property type="match status" value="1"/>
</dbReference>
<comment type="catalytic activity">
    <reaction evidence="1 6">
        <text>Cleavage of hydrophobic, N-terminal signal or leader sequences from secreted and periplasmic proteins.</text>
        <dbReference type="EC" id="3.4.21.89"/>
    </reaction>
</comment>
<name>A0ABV8ITQ7_9ACTN</name>
<feature type="transmembrane region" description="Helical" evidence="6">
    <location>
        <begin position="181"/>
        <end position="199"/>
    </location>
</feature>
<reference evidence="9" key="1">
    <citation type="journal article" date="2019" name="Int. J. Syst. Evol. Microbiol.">
        <title>The Global Catalogue of Microorganisms (GCM) 10K type strain sequencing project: providing services to taxonomists for standard genome sequencing and annotation.</title>
        <authorList>
            <consortium name="The Broad Institute Genomics Platform"/>
            <consortium name="The Broad Institute Genome Sequencing Center for Infectious Disease"/>
            <person name="Wu L."/>
            <person name="Ma J."/>
        </authorList>
    </citation>
    <scope>NUCLEOTIDE SEQUENCE [LARGE SCALE GENOMIC DNA]</scope>
    <source>
        <strain evidence="9">TBRC 5832</strain>
    </source>
</reference>
<evidence type="ECO:0000259" key="7">
    <source>
        <dbReference type="Pfam" id="PF10502"/>
    </source>
</evidence>
<feature type="domain" description="Peptidase S26" evidence="7">
    <location>
        <begin position="19"/>
        <end position="93"/>
    </location>
</feature>
<keyword evidence="5 6" id="KW-0378">Hydrolase</keyword>
<dbReference type="InterPro" id="IPR019758">
    <property type="entry name" value="Pept_S26A_signal_pept_1_CS"/>
</dbReference>
<keyword evidence="6" id="KW-0645">Protease</keyword>
<comment type="subcellular location">
    <subcellularLocation>
        <location evidence="2">Cell membrane</location>
        <topology evidence="2">Single-pass type II membrane protein</topology>
    </subcellularLocation>
    <subcellularLocation>
        <location evidence="6">Membrane</location>
        <topology evidence="6">Single-pass type II membrane protein</topology>
    </subcellularLocation>
</comment>
<dbReference type="RefSeq" id="WP_378067309.1">
    <property type="nucleotide sequence ID" value="NZ_JBHSBL010000015.1"/>
</dbReference>
<dbReference type="InterPro" id="IPR019533">
    <property type="entry name" value="Peptidase_S26"/>
</dbReference>
<dbReference type="Gene3D" id="2.10.109.10">
    <property type="entry name" value="Umud Fragment, subunit A"/>
    <property type="match status" value="1"/>
</dbReference>
<keyword evidence="6" id="KW-1133">Transmembrane helix</keyword>
<feature type="domain" description="Peptidase S26" evidence="7">
    <location>
        <begin position="111"/>
        <end position="160"/>
    </location>
</feature>
<feature type="transmembrane region" description="Helical" evidence="6">
    <location>
        <begin position="12"/>
        <end position="30"/>
    </location>
</feature>